<gene>
    <name evidence="2" type="ORF">HKX69_05710</name>
</gene>
<evidence type="ECO:0000259" key="1">
    <source>
        <dbReference type="Pfam" id="PF00149"/>
    </source>
</evidence>
<dbReference type="RefSeq" id="WP_171151215.1">
    <property type="nucleotide sequence ID" value="NZ_CP053189.1"/>
</dbReference>
<dbReference type="Pfam" id="PF00149">
    <property type="entry name" value="Metallophos"/>
    <property type="match status" value="1"/>
</dbReference>
<evidence type="ECO:0000313" key="2">
    <source>
        <dbReference type="EMBL" id="QJS09079.1"/>
    </source>
</evidence>
<dbReference type="AlphaFoldDB" id="A0A6M4PF13"/>
<name>A0A6M4PF13_9ACTN</name>
<keyword evidence="3" id="KW-1185">Reference proteome</keyword>
<proteinExistence type="predicted"/>
<sequence length="269" mass="29468">MKRVVVISDVQAPFEDKRALKNVISFVGEYQPDEVIQIGDLVDYPAPSRWSAGTRAEFEGNVIRDSEYTKRNFLEPLRAVYDGPVGILEGNHDERPQKYLASRAPALAAEDSFYRFENLLDFAAYDVTKLQPYYEVAPGWVAIHGHESPGLNQVAGRTAAGKARKAGVSVVMGHTHRLAISPESTGYGGKLKTIYGFEVGHLMDVKKAGYLKGGPANWQKGFGLFYVGKYGATPHAIPVEDDGSFVVEGQRYGEVKRGPRGQFAGKGAE</sequence>
<dbReference type="GO" id="GO:0016787">
    <property type="term" value="F:hydrolase activity"/>
    <property type="evidence" value="ECO:0007669"/>
    <property type="project" value="InterPro"/>
</dbReference>
<dbReference type="EMBL" id="CP053189">
    <property type="protein sequence ID" value="QJS09079.1"/>
    <property type="molecule type" value="Genomic_DNA"/>
</dbReference>
<evidence type="ECO:0000313" key="3">
    <source>
        <dbReference type="Proteomes" id="UP000502641"/>
    </source>
</evidence>
<reference evidence="2 3" key="1">
    <citation type="submission" date="2020-05" db="EMBL/GenBank/DDBJ databases">
        <authorList>
            <person name="Li K."/>
        </authorList>
    </citation>
    <scope>NUCLEOTIDE SEQUENCE [LARGE SCALE GENOMIC DNA]</scope>
    <source>
        <strain evidence="3">jing01</strain>
    </source>
</reference>
<dbReference type="KEGG" id="sarg:HKX69_05710"/>
<organism evidence="2 3">
    <name type="scientific">Streptomyces argyrophylli</name>
    <dbReference type="NCBI Taxonomy" id="2726118"/>
    <lineage>
        <taxon>Bacteria</taxon>
        <taxon>Bacillati</taxon>
        <taxon>Actinomycetota</taxon>
        <taxon>Actinomycetes</taxon>
        <taxon>Kitasatosporales</taxon>
        <taxon>Streptomycetaceae</taxon>
        <taxon>Streptomyces</taxon>
    </lineage>
</organism>
<accession>A0A6M4PF13</accession>
<protein>
    <recommendedName>
        <fullName evidence="1">Calcineurin-like phosphoesterase domain-containing protein</fullName>
    </recommendedName>
</protein>
<feature type="domain" description="Calcineurin-like phosphoesterase" evidence="1">
    <location>
        <begin position="3"/>
        <end position="177"/>
    </location>
</feature>
<dbReference type="InterPro" id="IPR004843">
    <property type="entry name" value="Calcineurin-like_PHP"/>
</dbReference>
<dbReference type="SUPFAM" id="SSF56300">
    <property type="entry name" value="Metallo-dependent phosphatases"/>
    <property type="match status" value="1"/>
</dbReference>
<dbReference type="Gene3D" id="3.60.21.10">
    <property type="match status" value="1"/>
</dbReference>
<dbReference type="Proteomes" id="UP000502641">
    <property type="component" value="Chromosome"/>
</dbReference>
<dbReference type="InterPro" id="IPR029052">
    <property type="entry name" value="Metallo-depent_PP-like"/>
</dbReference>